<gene>
    <name evidence="2" type="ORF">Cgig2_016859</name>
</gene>
<evidence type="ECO:0000313" key="2">
    <source>
        <dbReference type="EMBL" id="KAJ8437116.1"/>
    </source>
</evidence>
<dbReference type="GO" id="GO:0036503">
    <property type="term" value="P:ERAD pathway"/>
    <property type="evidence" value="ECO:0007669"/>
    <property type="project" value="TreeGrafter"/>
</dbReference>
<dbReference type="PANTHER" id="PTHR15204:SF0">
    <property type="entry name" value="LARGE PROLINE-RICH PROTEIN BAG6"/>
    <property type="match status" value="1"/>
</dbReference>
<dbReference type="Proteomes" id="UP001153076">
    <property type="component" value="Unassembled WGS sequence"/>
</dbReference>
<dbReference type="GO" id="GO:0031593">
    <property type="term" value="F:polyubiquitin modification-dependent protein binding"/>
    <property type="evidence" value="ECO:0007669"/>
    <property type="project" value="TreeGrafter"/>
</dbReference>
<dbReference type="InterPro" id="IPR000626">
    <property type="entry name" value="Ubiquitin-like_dom"/>
</dbReference>
<dbReference type="FunFam" id="3.10.20.90:FF:000154">
    <property type="entry name" value="Large proline-rich protein BAG6"/>
    <property type="match status" value="1"/>
</dbReference>
<dbReference type="SUPFAM" id="SSF54236">
    <property type="entry name" value="Ubiquitin-like"/>
    <property type="match status" value="1"/>
</dbReference>
<dbReference type="PANTHER" id="PTHR15204">
    <property type="entry name" value="LARGE PROLINE-RICH PROTEIN BAG6"/>
    <property type="match status" value="1"/>
</dbReference>
<dbReference type="InterPro" id="IPR029071">
    <property type="entry name" value="Ubiquitin-like_domsf"/>
</dbReference>
<dbReference type="GO" id="GO:0071818">
    <property type="term" value="C:BAT3 complex"/>
    <property type="evidence" value="ECO:0007669"/>
    <property type="project" value="TreeGrafter"/>
</dbReference>
<dbReference type="CDD" id="cd17039">
    <property type="entry name" value="Ubl_ubiquitin_like"/>
    <property type="match status" value="1"/>
</dbReference>
<accession>A0A9Q1QD48</accession>
<dbReference type="SMART" id="SM00213">
    <property type="entry name" value="UBQ"/>
    <property type="match status" value="1"/>
</dbReference>
<dbReference type="OrthoDB" id="267397at2759"/>
<comment type="caution">
    <text evidence="2">The sequence shown here is derived from an EMBL/GenBank/DDBJ whole genome shotgun (WGS) entry which is preliminary data.</text>
</comment>
<organism evidence="2 3">
    <name type="scientific">Carnegiea gigantea</name>
    <dbReference type="NCBI Taxonomy" id="171969"/>
    <lineage>
        <taxon>Eukaryota</taxon>
        <taxon>Viridiplantae</taxon>
        <taxon>Streptophyta</taxon>
        <taxon>Embryophyta</taxon>
        <taxon>Tracheophyta</taxon>
        <taxon>Spermatophyta</taxon>
        <taxon>Magnoliopsida</taxon>
        <taxon>eudicotyledons</taxon>
        <taxon>Gunneridae</taxon>
        <taxon>Pentapetalae</taxon>
        <taxon>Caryophyllales</taxon>
        <taxon>Cactineae</taxon>
        <taxon>Cactaceae</taxon>
        <taxon>Cactoideae</taxon>
        <taxon>Echinocereeae</taxon>
        <taxon>Carnegiea</taxon>
    </lineage>
</organism>
<proteinExistence type="predicted"/>
<keyword evidence="3" id="KW-1185">Reference proteome</keyword>
<feature type="domain" description="Ubiquitin-like" evidence="1">
    <location>
        <begin position="21"/>
        <end position="81"/>
    </location>
</feature>
<dbReference type="EMBL" id="JAKOGI010000316">
    <property type="protein sequence ID" value="KAJ8437116.1"/>
    <property type="molecule type" value="Genomic_DNA"/>
</dbReference>
<dbReference type="PROSITE" id="PS50053">
    <property type="entry name" value="UBIQUITIN_2"/>
    <property type="match status" value="1"/>
</dbReference>
<name>A0A9Q1QD48_9CARY</name>
<protein>
    <recommendedName>
        <fullName evidence="1">Ubiquitin-like domain-containing protein</fullName>
    </recommendedName>
</protein>
<dbReference type="Gene3D" id="3.10.20.90">
    <property type="entry name" value="Phosphatidylinositol 3-kinase Catalytic Subunit, Chain A, domain 1"/>
    <property type="match status" value="1"/>
</dbReference>
<dbReference type="Pfam" id="PF00240">
    <property type="entry name" value="ubiquitin"/>
    <property type="match status" value="1"/>
</dbReference>
<reference evidence="2" key="1">
    <citation type="submission" date="2022-04" db="EMBL/GenBank/DDBJ databases">
        <title>Carnegiea gigantea Genome sequencing and assembly v2.</title>
        <authorList>
            <person name="Copetti D."/>
            <person name="Sanderson M.J."/>
            <person name="Burquez A."/>
            <person name="Wojciechowski M.F."/>
        </authorList>
    </citation>
    <scope>NUCLEOTIDE SEQUENCE</scope>
    <source>
        <strain evidence="2">SGP5-SGP5p</strain>
        <tissue evidence="2">Aerial part</tissue>
    </source>
</reference>
<dbReference type="GO" id="GO:0051787">
    <property type="term" value="F:misfolded protein binding"/>
    <property type="evidence" value="ECO:0007669"/>
    <property type="project" value="TreeGrafter"/>
</dbReference>
<dbReference type="AlphaFoldDB" id="A0A9Q1QD48"/>
<sequence length="219" mass="23239">METGAGDVSRHDEAVDSGAMIEIKIKTMDSQTYSLRVDKQMSVPALKERVASVTGVVTEHQRLICRGKVLKDDQLLSAYRILEVIVIFEHLVPPFQLDVEDGHTLHLVVREPTSSSSQSLPADPGTNAIQGLNTNGLLALGDTGPNPDLDLGEKGIHRKQEVMLCMGFEPAISREKANVISSDLKILAGQGPVLALAAGNGDGSGAGSGGRLVVAVVRR</sequence>
<evidence type="ECO:0000259" key="1">
    <source>
        <dbReference type="PROSITE" id="PS50053"/>
    </source>
</evidence>
<evidence type="ECO:0000313" key="3">
    <source>
        <dbReference type="Proteomes" id="UP001153076"/>
    </source>
</evidence>